<evidence type="ECO:0000313" key="9">
    <source>
        <dbReference type="EMBL" id="KIS23596.1"/>
    </source>
</evidence>
<protein>
    <submittedName>
        <fullName evidence="9">Sodium:alanine symporter</fullName>
    </submittedName>
</protein>
<dbReference type="GO" id="GO:0005283">
    <property type="term" value="F:amino acid:sodium symporter activity"/>
    <property type="evidence" value="ECO:0007669"/>
    <property type="project" value="InterPro"/>
</dbReference>
<dbReference type="PRINTS" id="PR00175">
    <property type="entry name" value="NAALASMPORT"/>
</dbReference>
<evidence type="ECO:0000256" key="6">
    <source>
        <dbReference type="ARBA" id="ARBA00022989"/>
    </source>
</evidence>
<dbReference type="Pfam" id="PF01235">
    <property type="entry name" value="Na_Ala_symp"/>
    <property type="match status" value="1"/>
</dbReference>
<feature type="transmembrane region" description="Helical" evidence="8">
    <location>
        <begin position="325"/>
        <end position="350"/>
    </location>
</feature>
<dbReference type="OrthoDB" id="7056422at2"/>
<evidence type="ECO:0000256" key="3">
    <source>
        <dbReference type="ARBA" id="ARBA00022448"/>
    </source>
</evidence>
<comment type="subcellular location">
    <subcellularLocation>
        <location evidence="1">Cell membrane</location>
        <topology evidence="1">Multi-pass membrane protein</topology>
    </subcellularLocation>
</comment>
<reference evidence="9 10" key="1">
    <citation type="submission" date="2014-06" db="EMBL/GenBank/DDBJ databases">
        <title>Genome characterization of distinct group I Clostridium botulinum lineages.</title>
        <authorList>
            <person name="Giordani F."/>
            <person name="Anselmo A."/>
            <person name="Fillo S."/>
            <person name="Palozzi A.M."/>
            <person name="Fortunato A."/>
            <person name="Gentile B."/>
            <person name="Ciammaruconi A."/>
            <person name="Anniballi F."/>
            <person name="De Medici D."/>
            <person name="Lista F."/>
        </authorList>
    </citation>
    <scope>NUCLEOTIDE SEQUENCE [LARGE SCALE GENOMIC DNA]</scope>
    <source>
        <strain evidence="9 10">B2 450</strain>
    </source>
</reference>
<feature type="transmembrane region" description="Helical" evidence="8">
    <location>
        <begin position="157"/>
        <end position="175"/>
    </location>
</feature>
<evidence type="ECO:0000256" key="8">
    <source>
        <dbReference type="SAM" id="Phobius"/>
    </source>
</evidence>
<evidence type="ECO:0000256" key="4">
    <source>
        <dbReference type="ARBA" id="ARBA00022475"/>
    </source>
</evidence>
<feature type="transmembrane region" description="Helical" evidence="8">
    <location>
        <begin position="362"/>
        <end position="383"/>
    </location>
</feature>
<sequence>MPFIIIAALYVNYKRKNFFNVISKKDPSKIEFNKVKNALSISLSSKIGTGAVIGVLAAMWKTSQNGIGGEAVVLWVIIGMILLIPLTYSEVFFTQVINKTPRNFIERYINKKVAAVYAVSLVILYSFGFTGFQMTGVQSVVKIFAKQNFNYNFTTKGRLIFIVIPIIFIVSSIVLTKSYKLFINVLGSLVSLLIILYAGFFLVFLFITRSFIPEYLSIIWRDFLTFKTAATGIPIGLIVGFQRIIQVSETGLGTSALASSDMMNSPRREAMIQTIATIITICNAIIITSYVFTYGRYNLNGVVLSGDGLDRIASYLNSAYGVTGFLGQSIIIMFFLTCGFTTVLSSYHFINTIIYFNENKRIVFYICLVTASGLLSVSNFDMIFDAVDLLMFIVATINITALCIFVYKDIQNYKIK</sequence>
<evidence type="ECO:0000256" key="7">
    <source>
        <dbReference type="ARBA" id="ARBA00023136"/>
    </source>
</evidence>
<dbReference type="InterPro" id="IPR001463">
    <property type="entry name" value="Na/Ala_symport"/>
</dbReference>
<feature type="transmembrane region" description="Helical" evidence="8">
    <location>
        <begin position="72"/>
        <end position="93"/>
    </location>
</feature>
<dbReference type="PATRIC" id="fig|1379739.3.peg.2007"/>
<dbReference type="PANTHER" id="PTHR30330">
    <property type="entry name" value="AGSS FAMILY TRANSPORTER, SODIUM-ALANINE"/>
    <property type="match status" value="1"/>
</dbReference>
<comment type="caution">
    <text evidence="9">The sequence shown here is derived from an EMBL/GenBank/DDBJ whole genome shotgun (WGS) entry which is preliminary data.</text>
</comment>
<comment type="similarity">
    <text evidence="2">Belongs to the alanine or glycine:cation symporter (AGCS) (TC 2.A.25) family.</text>
</comment>
<keyword evidence="4" id="KW-1003">Cell membrane</keyword>
<feature type="transmembrane region" description="Helical" evidence="8">
    <location>
        <begin position="182"/>
        <end position="207"/>
    </location>
</feature>
<keyword evidence="6 8" id="KW-1133">Transmembrane helix</keyword>
<gene>
    <name evidence="9" type="ORF">N495_08300</name>
</gene>
<dbReference type="RefSeq" id="WP_003486323.1">
    <property type="nucleotide sequence ID" value="NZ_JXSU01000007.1"/>
</dbReference>
<feature type="transmembrane region" description="Helical" evidence="8">
    <location>
        <begin position="219"/>
        <end position="241"/>
    </location>
</feature>
<evidence type="ECO:0000256" key="5">
    <source>
        <dbReference type="ARBA" id="ARBA00022692"/>
    </source>
</evidence>
<evidence type="ECO:0000256" key="2">
    <source>
        <dbReference type="ARBA" id="ARBA00009261"/>
    </source>
</evidence>
<proteinExistence type="inferred from homology"/>
<dbReference type="PANTHER" id="PTHR30330:SF7">
    <property type="entry name" value="SODIUM_PROTON-DEPENDENT ALANINE CARRIER PROTEIN YRBD-RELATED"/>
    <property type="match status" value="1"/>
</dbReference>
<keyword evidence="7 8" id="KW-0472">Membrane</keyword>
<dbReference type="EMBL" id="JXSU01000007">
    <property type="protein sequence ID" value="KIS23596.1"/>
    <property type="molecule type" value="Genomic_DNA"/>
</dbReference>
<feature type="transmembrane region" description="Helical" evidence="8">
    <location>
        <begin position="114"/>
        <end position="137"/>
    </location>
</feature>
<keyword evidence="3" id="KW-0813">Transport</keyword>
<evidence type="ECO:0000256" key="1">
    <source>
        <dbReference type="ARBA" id="ARBA00004651"/>
    </source>
</evidence>
<organism evidence="9 10">
    <name type="scientific">Clostridium botulinum B2 450</name>
    <dbReference type="NCBI Taxonomy" id="1379739"/>
    <lineage>
        <taxon>Bacteria</taxon>
        <taxon>Bacillati</taxon>
        <taxon>Bacillota</taxon>
        <taxon>Clostridia</taxon>
        <taxon>Eubacteriales</taxon>
        <taxon>Clostridiaceae</taxon>
        <taxon>Clostridium</taxon>
    </lineage>
</organism>
<feature type="transmembrane region" description="Helical" evidence="8">
    <location>
        <begin position="389"/>
        <end position="407"/>
    </location>
</feature>
<dbReference type="AlphaFoldDB" id="A0A0D1BXL2"/>
<dbReference type="HOGENOM" id="CLU_632929_0_0_9"/>
<name>A0A0D1BXL2_CLOBO</name>
<accession>A0A0D1BXL2</accession>
<keyword evidence="5 8" id="KW-0812">Transmembrane</keyword>
<feature type="transmembrane region" description="Helical" evidence="8">
    <location>
        <begin position="270"/>
        <end position="292"/>
    </location>
</feature>
<evidence type="ECO:0000313" key="10">
    <source>
        <dbReference type="Proteomes" id="UP000032250"/>
    </source>
</evidence>
<feature type="transmembrane region" description="Helical" evidence="8">
    <location>
        <begin position="38"/>
        <end position="60"/>
    </location>
</feature>
<dbReference type="GO" id="GO:0005886">
    <property type="term" value="C:plasma membrane"/>
    <property type="evidence" value="ECO:0007669"/>
    <property type="project" value="UniProtKB-SubCell"/>
</dbReference>
<dbReference type="Proteomes" id="UP000032250">
    <property type="component" value="Unassembled WGS sequence"/>
</dbReference>